<gene>
    <name evidence="2" type="ORF">V5O48_002953</name>
</gene>
<keyword evidence="3" id="KW-1185">Reference proteome</keyword>
<feature type="region of interest" description="Disordered" evidence="1">
    <location>
        <begin position="119"/>
        <end position="138"/>
    </location>
</feature>
<dbReference type="PANTHER" id="PTHR28079">
    <property type="entry name" value="RNA POLYMERASE I-SPECIFIC TRANSCRIPTION INITIATION FACTOR RRN5"/>
    <property type="match status" value="1"/>
</dbReference>
<feature type="compositionally biased region" description="Basic residues" evidence="1">
    <location>
        <begin position="217"/>
        <end position="232"/>
    </location>
</feature>
<feature type="compositionally biased region" description="Polar residues" evidence="1">
    <location>
        <begin position="233"/>
        <end position="246"/>
    </location>
</feature>
<protein>
    <submittedName>
        <fullName evidence="2">Uncharacterized protein</fullName>
    </submittedName>
</protein>
<proteinExistence type="predicted"/>
<reference evidence="2 3" key="1">
    <citation type="submission" date="2024-02" db="EMBL/GenBank/DDBJ databases">
        <title>A draft genome for the cacao thread blight pathogen Marasmius crinis-equi.</title>
        <authorList>
            <person name="Cohen S.P."/>
            <person name="Baruah I.K."/>
            <person name="Amoako-Attah I."/>
            <person name="Bukari Y."/>
            <person name="Meinhardt L.W."/>
            <person name="Bailey B.A."/>
        </authorList>
    </citation>
    <scope>NUCLEOTIDE SEQUENCE [LARGE SCALE GENOMIC DNA]</scope>
    <source>
        <strain evidence="2 3">GH-76</strain>
    </source>
</reference>
<dbReference type="InterPro" id="IPR039601">
    <property type="entry name" value="Rrn5"/>
</dbReference>
<evidence type="ECO:0000313" key="3">
    <source>
        <dbReference type="Proteomes" id="UP001465976"/>
    </source>
</evidence>
<evidence type="ECO:0000256" key="1">
    <source>
        <dbReference type="SAM" id="MobiDB-lite"/>
    </source>
</evidence>
<feature type="compositionally biased region" description="Pro residues" evidence="1">
    <location>
        <begin position="205"/>
        <end position="214"/>
    </location>
</feature>
<dbReference type="EMBL" id="JBAHYK010000073">
    <property type="protein sequence ID" value="KAL0579060.1"/>
    <property type="molecule type" value="Genomic_DNA"/>
</dbReference>
<dbReference type="Proteomes" id="UP001465976">
    <property type="component" value="Unassembled WGS sequence"/>
</dbReference>
<feature type="compositionally biased region" description="Polar residues" evidence="1">
    <location>
        <begin position="177"/>
        <end position="199"/>
    </location>
</feature>
<feature type="compositionally biased region" description="Low complexity" evidence="1">
    <location>
        <begin position="427"/>
        <end position="440"/>
    </location>
</feature>
<organism evidence="2 3">
    <name type="scientific">Marasmius crinis-equi</name>
    <dbReference type="NCBI Taxonomy" id="585013"/>
    <lineage>
        <taxon>Eukaryota</taxon>
        <taxon>Fungi</taxon>
        <taxon>Dikarya</taxon>
        <taxon>Basidiomycota</taxon>
        <taxon>Agaricomycotina</taxon>
        <taxon>Agaricomycetes</taxon>
        <taxon>Agaricomycetidae</taxon>
        <taxon>Agaricales</taxon>
        <taxon>Marasmiineae</taxon>
        <taxon>Marasmiaceae</taxon>
        <taxon>Marasmius</taxon>
    </lineage>
</organism>
<comment type="caution">
    <text evidence="2">The sequence shown here is derived from an EMBL/GenBank/DDBJ whole genome shotgun (WGS) entry which is preliminary data.</text>
</comment>
<feature type="region of interest" description="Disordered" evidence="1">
    <location>
        <begin position="572"/>
        <end position="666"/>
    </location>
</feature>
<feature type="region of interest" description="Disordered" evidence="1">
    <location>
        <begin position="162"/>
        <end position="269"/>
    </location>
</feature>
<sequence>MALDTTDSTKTYFNDFQEHLHTLQKHLAGANDKPFSSSFIAPSGYWTPSEKERFFHSLSVHTRFRPDLIALDVKSKSATDVCIYLAVLEQASAQAHPIRNELDIAMMVPDSWVNAEEGEAERLEDVSENLSSMDEGGTEQDAALAVLDTRKMELVDRILYEKHEPTRNTEDAALDSQCGQGSPNTDQPMPSHSQSTSHSIAIPSSEPPPEPPLSPGSRRRLNKRMYMRKKRANQSGSALDPSTSKLQPGKKARRDDDTSTHDELDGTPVRHEIQDLDAEDALGSLKTKESGSEELEKEWERLGIDSDALVSRGLGLFRLGALGSLMRISSQDTDVTSSISAPVVQALDAIVKNFVSEAMYLCVILREEELRLKGQTKVWHSNDEVYASTVNHALTIMGHARARKGLDSTHSSFVNPEQCKNNELDSTQESESPSPPQFSTRLGPALCSIPETFSDSDELLSLETDEVALVHELEEEIELDEQDRTLELEYKEALEAKYNAMDLYSNSNTIYPAGQAPGCHDGNFPVSTLHGYSQDWPFHSAGSENMYPMSNPYHTTTSNPPQLHAGRVQDYSHYPIPSTLGHPPQVSYSRHPGGGTFAEVRTAHNPPMPTSTPYSSHHSHASSSRGPNRDDQFVKRNRSASSSSNPYPTHRPPLVTSPAPVPVPRPTRKLLYNDMQCVKQNSNGTPIGPSNHVIVPQLPFIESAKGDVGVRQKSIPFQLASFPELGVRVSKGIKQPLDLVGADDMVFDCIGREYSMIKFRIVWPGYPPFEKRLKTRELVASRAVVLSLVCKAINDFIKDIERWNTPIEPGFEDWEVGHRPLINRGELFVTGLIHRGCANWQPEIWCPSYRGD</sequence>
<feature type="compositionally biased region" description="Basic and acidic residues" evidence="1">
    <location>
        <begin position="253"/>
        <end position="269"/>
    </location>
</feature>
<dbReference type="PANTHER" id="PTHR28079:SF1">
    <property type="entry name" value="RNA POLYMERASE I-SPECIFIC TRANSCRIPTION INITIATION FACTOR RRN5"/>
    <property type="match status" value="1"/>
</dbReference>
<accession>A0ABR3FU90</accession>
<name>A0ABR3FU90_9AGAR</name>
<feature type="compositionally biased region" description="Polar residues" evidence="1">
    <location>
        <begin position="408"/>
        <end position="425"/>
    </location>
</feature>
<evidence type="ECO:0000313" key="2">
    <source>
        <dbReference type="EMBL" id="KAL0579060.1"/>
    </source>
</evidence>
<feature type="region of interest" description="Disordered" evidence="1">
    <location>
        <begin position="407"/>
        <end position="441"/>
    </location>
</feature>